<dbReference type="InterPro" id="IPR046342">
    <property type="entry name" value="CBS_dom_sf"/>
</dbReference>
<dbReference type="SMART" id="SM00116">
    <property type="entry name" value="CBS"/>
    <property type="match status" value="2"/>
</dbReference>
<dbReference type="InterPro" id="IPR000644">
    <property type="entry name" value="CBS_dom"/>
</dbReference>
<dbReference type="InterPro" id="IPR038076">
    <property type="entry name" value="MgtE_N_sf"/>
</dbReference>
<dbReference type="Pfam" id="PF03448">
    <property type="entry name" value="MgtE_N"/>
    <property type="match status" value="1"/>
</dbReference>
<dbReference type="Pfam" id="PF01769">
    <property type="entry name" value="MgtE"/>
    <property type="match status" value="1"/>
</dbReference>
<dbReference type="EMBL" id="UOFP01000030">
    <property type="protein sequence ID" value="VAW84163.1"/>
    <property type="molecule type" value="Genomic_DNA"/>
</dbReference>
<evidence type="ECO:0000313" key="10">
    <source>
        <dbReference type="EMBL" id="VAW84163.1"/>
    </source>
</evidence>
<protein>
    <submittedName>
        <fullName evidence="10">Mg/Co/Ni transporter MgtE, CBS domain-containing</fullName>
    </submittedName>
</protein>
<comment type="similarity">
    <text evidence="2">Belongs to the SLC41A transporter family.</text>
</comment>
<dbReference type="InterPro" id="IPR006668">
    <property type="entry name" value="Mg_transptr_MgtE_intracell_dom"/>
</dbReference>
<dbReference type="Gene3D" id="1.10.357.20">
    <property type="entry name" value="SLC41 divalent cation transporters, integral membrane domain"/>
    <property type="match status" value="1"/>
</dbReference>
<keyword evidence="5" id="KW-0460">Magnesium</keyword>
<accession>A0A3B0Z7J0</accession>
<dbReference type="PANTHER" id="PTHR43773:SF1">
    <property type="entry name" value="MAGNESIUM TRANSPORTER MGTE"/>
    <property type="match status" value="1"/>
</dbReference>
<keyword evidence="6 8" id="KW-1133">Transmembrane helix</keyword>
<reference evidence="10" key="1">
    <citation type="submission" date="2018-06" db="EMBL/GenBank/DDBJ databases">
        <authorList>
            <person name="Zhirakovskaya E."/>
        </authorList>
    </citation>
    <scope>NUCLEOTIDE SEQUENCE</scope>
</reference>
<feature type="transmembrane region" description="Helical" evidence="8">
    <location>
        <begin position="321"/>
        <end position="342"/>
    </location>
</feature>
<dbReference type="PANTHER" id="PTHR43773">
    <property type="entry name" value="MAGNESIUM TRANSPORTER MGTE"/>
    <property type="match status" value="1"/>
</dbReference>
<dbReference type="Gene3D" id="1.25.60.10">
    <property type="entry name" value="MgtE N-terminal domain-like"/>
    <property type="match status" value="1"/>
</dbReference>
<dbReference type="GO" id="GO:0016020">
    <property type="term" value="C:membrane"/>
    <property type="evidence" value="ECO:0007669"/>
    <property type="project" value="UniProtKB-SubCell"/>
</dbReference>
<evidence type="ECO:0000259" key="9">
    <source>
        <dbReference type="PROSITE" id="PS51371"/>
    </source>
</evidence>
<evidence type="ECO:0000256" key="7">
    <source>
        <dbReference type="ARBA" id="ARBA00023136"/>
    </source>
</evidence>
<dbReference type="AlphaFoldDB" id="A0A3B0Z7J0"/>
<evidence type="ECO:0000256" key="6">
    <source>
        <dbReference type="ARBA" id="ARBA00022989"/>
    </source>
</evidence>
<feature type="transmembrane region" description="Helical" evidence="8">
    <location>
        <begin position="391"/>
        <end position="416"/>
    </location>
</feature>
<feature type="domain" description="CBS" evidence="9">
    <location>
        <begin position="207"/>
        <end position="265"/>
    </location>
</feature>
<comment type="subcellular location">
    <subcellularLocation>
        <location evidence="1">Membrane</location>
        <topology evidence="1">Multi-pass membrane protein</topology>
    </subcellularLocation>
</comment>
<dbReference type="CDD" id="cd04606">
    <property type="entry name" value="CBS_pair_Mg_transporter"/>
    <property type="match status" value="1"/>
</dbReference>
<dbReference type="Pfam" id="PF00571">
    <property type="entry name" value="CBS"/>
    <property type="match status" value="2"/>
</dbReference>
<feature type="transmembrane region" description="Helical" evidence="8">
    <location>
        <begin position="428"/>
        <end position="451"/>
    </location>
</feature>
<organism evidence="10">
    <name type="scientific">hydrothermal vent metagenome</name>
    <dbReference type="NCBI Taxonomy" id="652676"/>
    <lineage>
        <taxon>unclassified sequences</taxon>
        <taxon>metagenomes</taxon>
        <taxon>ecological metagenomes</taxon>
    </lineage>
</organism>
<dbReference type="PROSITE" id="PS51371">
    <property type="entry name" value="CBS"/>
    <property type="match status" value="1"/>
</dbReference>
<dbReference type="SMART" id="SM00924">
    <property type="entry name" value="MgtE_N"/>
    <property type="match status" value="1"/>
</dbReference>
<proteinExistence type="inferred from homology"/>
<gene>
    <name evidence="10" type="ORF">MNBD_GAMMA18-1406</name>
</gene>
<dbReference type="InterPro" id="IPR006667">
    <property type="entry name" value="SLC41_membr_dom"/>
</dbReference>
<feature type="transmembrane region" description="Helical" evidence="8">
    <location>
        <begin position="363"/>
        <end position="385"/>
    </location>
</feature>
<dbReference type="InterPro" id="IPR036739">
    <property type="entry name" value="SLC41_membr_dom_sf"/>
</dbReference>
<evidence type="ECO:0000256" key="5">
    <source>
        <dbReference type="ARBA" id="ARBA00022842"/>
    </source>
</evidence>
<dbReference type="SUPFAM" id="SSF54631">
    <property type="entry name" value="CBS-domain pair"/>
    <property type="match status" value="1"/>
</dbReference>
<evidence type="ECO:0000256" key="4">
    <source>
        <dbReference type="ARBA" id="ARBA00022692"/>
    </source>
</evidence>
<evidence type="ECO:0000256" key="3">
    <source>
        <dbReference type="ARBA" id="ARBA00022448"/>
    </source>
</evidence>
<dbReference type="NCBIfam" id="TIGR00400">
    <property type="entry name" value="mgtE"/>
    <property type="match status" value="1"/>
</dbReference>
<dbReference type="InterPro" id="IPR006669">
    <property type="entry name" value="MgtE_transporter"/>
</dbReference>
<dbReference type="Gene3D" id="3.10.580.10">
    <property type="entry name" value="CBS-domain"/>
    <property type="match status" value="1"/>
</dbReference>
<evidence type="ECO:0000256" key="1">
    <source>
        <dbReference type="ARBA" id="ARBA00004141"/>
    </source>
</evidence>
<sequence length="452" mass="49204">MPEVKEHERNIARVEALTELLHKGSVSDIRSMLDALHPSENALLLESLPVSERESVWQLMSLERKGQVLVRLNCEVRPPLIKPMAPQELAEATKGLDLDDLVDFLQDLPDSVIRQVLYSFDVHRREQIKAVLAYPEDSAGGLMNIDTVSVRADITLGVVVRYLRWQKAIPENTDSLMVIDRTGRYLGVLPLIDLLIKSPDLHVLEVYNSKIEGIPATMPESEVAKLFEHRDFISAPVIDEYGRLLGRITVDDVVDVIRDGADHSFMSMAGLSDESDVFAPVIASSRRRAVWLGVNLLTAFLAAWVIGLFEATIEKLVVLAVLMPVVASMGGIAGSQTLTLVIRGMALGQVGDSNARRLLAKEFAVGVVNGVVWALVVSAVVIAWFDDVMLGTVIGTAILINLMCAALAGVTIPLVLRRMDIDPALAGGVILTTVTDVIGFLTFLGLAALLLV</sequence>
<keyword evidence="7 8" id="KW-0472">Membrane</keyword>
<keyword evidence="4 8" id="KW-0812">Transmembrane</keyword>
<dbReference type="SUPFAM" id="SSF158791">
    <property type="entry name" value="MgtE N-terminal domain-like"/>
    <property type="match status" value="1"/>
</dbReference>
<evidence type="ECO:0000256" key="8">
    <source>
        <dbReference type="SAM" id="Phobius"/>
    </source>
</evidence>
<evidence type="ECO:0000256" key="2">
    <source>
        <dbReference type="ARBA" id="ARBA00009749"/>
    </source>
</evidence>
<dbReference type="GO" id="GO:0015095">
    <property type="term" value="F:magnesium ion transmembrane transporter activity"/>
    <property type="evidence" value="ECO:0007669"/>
    <property type="project" value="InterPro"/>
</dbReference>
<dbReference type="SUPFAM" id="SSF161093">
    <property type="entry name" value="MgtE membrane domain-like"/>
    <property type="match status" value="1"/>
</dbReference>
<name>A0A3B0Z7J0_9ZZZZ</name>
<feature type="transmembrane region" description="Helical" evidence="8">
    <location>
        <begin position="289"/>
        <end position="309"/>
    </location>
</feature>
<keyword evidence="3" id="KW-0813">Transport</keyword>